<name>A0ABX8DB52_9CELL</name>
<dbReference type="PANTHER" id="PTHR36932:SF1">
    <property type="entry name" value="CAPSULAR POLYSACCHARIDE BIOSYNTHESIS PROTEIN"/>
    <property type="match status" value="1"/>
</dbReference>
<dbReference type="SUPFAM" id="SSF56801">
    <property type="entry name" value="Acetyl-CoA synthetase-like"/>
    <property type="match status" value="1"/>
</dbReference>
<dbReference type="InterPro" id="IPR053158">
    <property type="entry name" value="CapK_Type1_Caps_Biosynth"/>
</dbReference>
<organism evidence="1 2">
    <name type="scientific">Cellulomonas wangleii</name>
    <dbReference type="NCBI Taxonomy" id="2816956"/>
    <lineage>
        <taxon>Bacteria</taxon>
        <taxon>Bacillati</taxon>
        <taxon>Actinomycetota</taxon>
        <taxon>Actinomycetes</taxon>
        <taxon>Micrococcales</taxon>
        <taxon>Cellulomonadaceae</taxon>
        <taxon>Cellulomonas</taxon>
    </lineage>
</organism>
<dbReference type="Proteomes" id="UP000677804">
    <property type="component" value="Chromosome"/>
</dbReference>
<dbReference type="GO" id="GO:0016874">
    <property type="term" value="F:ligase activity"/>
    <property type="evidence" value="ECO:0007669"/>
    <property type="project" value="UniProtKB-KW"/>
</dbReference>
<proteinExistence type="predicted"/>
<keyword evidence="1" id="KW-0436">Ligase</keyword>
<accession>A0ABX8DB52</accession>
<sequence length="406" mass="43872">MTFPERAPDSEERRAAVLSHAVRQVPHYRERLGPISSHGTPRWDLVPLLTREEADAAGTRLVADGVDATSLRAVRTGGTTGRPATFLRDREDGRRELTHVRNAWQQFGVAVDDPVAVLVARPVGAEGEEHVPHSTGDLWLGGVQLSDDVLRRHHERLVAYRPALLRGYPSALALLAELMLREGRPAPAGLRATGTSSEVLLPYQREILRSAFGVPHANLYGQTEHVALAVTCPAEEGLHVDETYGYVELVDDDGHVITEAEVVGEIVGTGLGNLAAPLLRYRTGDRGRWAPGVCACGRAGPRLDRVEGRVRDVVIDAEGTSRIFGPWFYEKLAGLPGVRAFQFVQRGPGELDVDVVLAPAVAVHVTDVESAVSHLEGFATRVRRVPDVARTSVGKGPLLVTPPAAV</sequence>
<evidence type="ECO:0000313" key="2">
    <source>
        <dbReference type="Proteomes" id="UP000677804"/>
    </source>
</evidence>
<dbReference type="EMBL" id="CP074405">
    <property type="protein sequence ID" value="QVI63087.1"/>
    <property type="molecule type" value="Genomic_DNA"/>
</dbReference>
<dbReference type="Gene3D" id="3.40.50.12780">
    <property type="entry name" value="N-terminal domain of ligase-like"/>
    <property type="match status" value="1"/>
</dbReference>
<dbReference type="RefSeq" id="WP_207340562.1">
    <property type="nucleotide sequence ID" value="NZ_CP074405.1"/>
</dbReference>
<gene>
    <name evidence="1" type="ORF">KG103_03985</name>
</gene>
<dbReference type="InterPro" id="IPR042099">
    <property type="entry name" value="ANL_N_sf"/>
</dbReference>
<protein>
    <submittedName>
        <fullName evidence="1">Phenylacetate--CoA ligase family protein</fullName>
    </submittedName>
</protein>
<evidence type="ECO:0000313" key="1">
    <source>
        <dbReference type="EMBL" id="QVI63087.1"/>
    </source>
</evidence>
<dbReference type="PANTHER" id="PTHR36932">
    <property type="entry name" value="CAPSULAR POLYSACCHARIDE BIOSYNTHESIS PROTEIN"/>
    <property type="match status" value="1"/>
</dbReference>
<reference evidence="1 2" key="1">
    <citation type="submission" date="2021-05" db="EMBL/GenBank/DDBJ databases">
        <title>Novel species in genus Cellulomonas.</title>
        <authorList>
            <person name="Zhang G."/>
        </authorList>
    </citation>
    <scope>NUCLEOTIDE SEQUENCE [LARGE SCALE GENOMIC DNA]</scope>
    <source>
        <strain evidence="2">zg-ZUI222</strain>
    </source>
</reference>
<keyword evidence="2" id="KW-1185">Reference proteome</keyword>